<comment type="caution">
    <text evidence="1">The sequence shown here is derived from an EMBL/GenBank/DDBJ whole genome shotgun (WGS) entry which is preliminary data.</text>
</comment>
<reference evidence="1 2" key="1">
    <citation type="submission" date="2023-05" db="EMBL/GenBank/DDBJ databases">
        <authorList>
            <person name="Guo Y."/>
        </authorList>
    </citation>
    <scope>NUCLEOTIDE SEQUENCE [LARGE SCALE GENOMIC DNA]</scope>
    <source>
        <strain evidence="1 2">GR2756</strain>
    </source>
</reference>
<proteinExistence type="predicted"/>
<evidence type="ECO:0000313" key="1">
    <source>
        <dbReference type="EMBL" id="MDT9599327.1"/>
    </source>
</evidence>
<gene>
    <name evidence="1" type="ORF">RQX22_10240</name>
</gene>
<protein>
    <submittedName>
        <fullName evidence="1">Uncharacterized protein</fullName>
    </submittedName>
</protein>
<name>A0ABU3Q7Q7_9SPHN</name>
<dbReference type="EMBL" id="JAVUPU010000004">
    <property type="protein sequence ID" value="MDT9599327.1"/>
    <property type="molecule type" value="Genomic_DNA"/>
</dbReference>
<organism evidence="1 2">
    <name type="scientific">Sphingosinicella rhizophila</name>
    <dbReference type="NCBI Taxonomy" id="3050082"/>
    <lineage>
        <taxon>Bacteria</taxon>
        <taxon>Pseudomonadati</taxon>
        <taxon>Pseudomonadota</taxon>
        <taxon>Alphaproteobacteria</taxon>
        <taxon>Sphingomonadales</taxon>
        <taxon>Sphingosinicellaceae</taxon>
        <taxon>Sphingosinicella</taxon>
    </lineage>
</organism>
<keyword evidence="2" id="KW-1185">Reference proteome</keyword>
<dbReference type="Proteomes" id="UP001259572">
    <property type="component" value="Unassembled WGS sequence"/>
</dbReference>
<accession>A0ABU3Q7Q7</accession>
<evidence type="ECO:0000313" key="2">
    <source>
        <dbReference type="Proteomes" id="UP001259572"/>
    </source>
</evidence>
<sequence>MFVGDQWGGGDMRAEADAMKVVQAELCGRLEALQALPEGLPLRIFAENVEGIKRLATAYGLAPVERLAVALERCLGENPAVRSCLSTLYLERLGDAIGCDRRDDLASEAMIASVAVRLGA</sequence>
<dbReference type="RefSeq" id="WP_315726129.1">
    <property type="nucleotide sequence ID" value="NZ_JAVUPU010000004.1"/>
</dbReference>